<dbReference type="AlphaFoldDB" id="R4U173"/>
<evidence type="ECO:0000256" key="1">
    <source>
        <dbReference type="SAM" id="Phobius"/>
    </source>
</evidence>
<dbReference type="RefSeq" id="WP_016338907.1">
    <property type="nucleotide sequence ID" value="NC_021280.1"/>
</dbReference>
<feature type="transmembrane region" description="Helical" evidence="1">
    <location>
        <begin position="110"/>
        <end position="134"/>
    </location>
</feature>
<evidence type="ECO:0000313" key="3">
    <source>
        <dbReference type="Proteomes" id="UP000013964"/>
    </source>
</evidence>
<sequence length="171" mass="20269">MFYYKSLYQRLRSYYLWIILIISIAILAVVIPVIFNSAWNDYSINSNVTEYEKVILLKIIFANYIIPIVIFALLTLYIAVEVRTSFSSKRLNYHERQDLTNRWGRSKNTIITFLIQQTSIIIYIIFSILIVLAIDIGLINTDNKDIIVKLFFQLMGFKILYDLFLYPILFR</sequence>
<keyword evidence="1" id="KW-0812">Transmembrane</keyword>
<keyword evidence="1" id="KW-1133">Transmembrane helix</keyword>
<dbReference type="EMBL" id="CP005077">
    <property type="protein sequence ID" value="AGM25082.1"/>
    <property type="molecule type" value="Genomic_DNA"/>
</dbReference>
<dbReference type="HOGENOM" id="CLU_1561909_0_0_14"/>
<proteinExistence type="predicted"/>
<dbReference type="KEGG" id="scr:SCHRY_v1c05040"/>
<gene>
    <name evidence="2" type="ORF">SCHRY_v1c05040</name>
</gene>
<keyword evidence="1" id="KW-0472">Membrane</keyword>
<feature type="transmembrane region" description="Helical" evidence="1">
    <location>
        <begin position="146"/>
        <end position="169"/>
    </location>
</feature>
<keyword evidence="3" id="KW-1185">Reference proteome</keyword>
<evidence type="ECO:0000313" key="2">
    <source>
        <dbReference type="EMBL" id="AGM25082.1"/>
    </source>
</evidence>
<dbReference type="PATRIC" id="fig|1276227.3.peg.505"/>
<accession>R4U173</accession>
<dbReference type="Proteomes" id="UP000013964">
    <property type="component" value="Chromosome"/>
</dbReference>
<feature type="transmembrane region" description="Helical" evidence="1">
    <location>
        <begin position="55"/>
        <end position="80"/>
    </location>
</feature>
<protein>
    <recommendedName>
        <fullName evidence="4">Transmembrane protein</fullName>
    </recommendedName>
</protein>
<evidence type="ECO:0008006" key="4">
    <source>
        <dbReference type="Google" id="ProtNLM"/>
    </source>
</evidence>
<name>R4U173_9MOLU</name>
<dbReference type="STRING" id="1276227.SCHRY_v1c05040"/>
<organism evidence="2 3">
    <name type="scientific">Spiroplasma chrysopicola DF-1</name>
    <dbReference type="NCBI Taxonomy" id="1276227"/>
    <lineage>
        <taxon>Bacteria</taxon>
        <taxon>Bacillati</taxon>
        <taxon>Mycoplasmatota</taxon>
        <taxon>Mollicutes</taxon>
        <taxon>Entomoplasmatales</taxon>
        <taxon>Spiroplasmataceae</taxon>
        <taxon>Spiroplasma</taxon>
    </lineage>
</organism>
<reference evidence="2 3" key="1">
    <citation type="journal article" date="2013" name="Genome Biol. Evol.">
        <title>Complete genomes of two dipteran-associated spiroplasmas provided insights into the origin, dynamics, and impacts of viral invasion in spiroplasma.</title>
        <authorList>
            <person name="Ku C."/>
            <person name="Lo W.S."/>
            <person name="Chen L.L."/>
            <person name="Kuo C.H."/>
        </authorList>
    </citation>
    <scope>NUCLEOTIDE SEQUENCE [LARGE SCALE GENOMIC DNA]</scope>
    <source>
        <strain evidence="2 3">DF-1</strain>
    </source>
</reference>
<feature type="transmembrane region" description="Helical" evidence="1">
    <location>
        <begin position="14"/>
        <end position="35"/>
    </location>
</feature>